<dbReference type="PANTHER" id="PTHR13598:SF2">
    <property type="entry name" value="NUCLEAR ENVELOPE INTEGRAL MEMBRANE PROTEIN 1"/>
    <property type="match status" value="1"/>
</dbReference>
<comment type="subcellular location">
    <subcellularLocation>
        <location evidence="1">Nucleus inner membrane</location>
        <topology evidence="1">Multi-pass membrane protein</topology>
        <orientation evidence="1">Nucleoplasmic side</orientation>
    </subcellularLocation>
</comment>
<dbReference type="RefSeq" id="XP_034275150.1">
    <property type="nucleotide sequence ID" value="XM_034419259.2"/>
</dbReference>
<comment type="similarity">
    <text evidence="2">Belongs to the NEMP family.</text>
</comment>
<dbReference type="GO" id="GO:0005637">
    <property type="term" value="C:nuclear inner membrane"/>
    <property type="evidence" value="ECO:0007669"/>
    <property type="project" value="UniProtKB-SubCell"/>
</dbReference>
<keyword evidence="4 10" id="KW-0732">Signal</keyword>
<organism evidence="11 12">
    <name type="scientific">Pantherophis guttatus</name>
    <name type="common">Corn snake</name>
    <name type="synonym">Elaphe guttata</name>
    <dbReference type="NCBI Taxonomy" id="94885"/>
    <lineage>
        <taxon>Eukaryota</taxon>
        <taxon>Metazoa</taxon>
        <taxon>Chordata</taxon>
        <taxon>Craniata</taxon>
        <taxon>Vertebrata</taxon>
        <taxon>Euteleostomi</taxon>
        <taxon>Lepidosauria</taxon>
        <taxon>Squamata</taxon>
        <taxon>Bifurcata</taxon>
        <taxon>Unidentata</taxon>
        <taxon>Episquamata</taxon>
        <taxon>Toxicofera</taxon>
        <taxon>Serpentes</taxon>
        <taxon>Colubroidea</taxon>
        <taxon>Colubridae</taxon>
        <taxon>Colubrinae</taxon>
        <taxon>Pantherophis</taxon>
    </lineage>
</organism>
<feature type="transmembrane region" description="Helical" evidence="9">
    <location>
        <begin position="174"/>
        <end position="195"/>
    </location>
</feature>
<evidence type="ECO:0000256" key="6">
    <source>
        <dbReference type="ARBA" id="ARBA00023136"/>
    </source>
</evidence>
<dbReference type="PANTHER" id="PTHR13598">
    <property type="entry name" value="AT07567P-RELATED"/>
    <property type="match status" value="1"/>
</dbReference>
<dbReference type="Proteomes" id="UP001652622">
    <property type="component" value="Unplaced"/>
</dbReference>
<protein>
    <submittedName>
        <fullName evidence="12">Nuclear envelope integral membrane protein 1 isoform X1</fullName>
    </submittedName>
</protein>
<feature type="signal peptide" evidence="10">
    <location>
        <begin position="1"/>
        <end position="35"/>
    </location>
</feature>
<keyword evidence="5 9" id="KW-1133">Transmembrane helix</keyword>
<sequence length="443" mass="51470">MVMAGETKTTSEWPHGCRLLLQVVVLSILARSSDGHVVLLREHQTYIHESSEQFCYSNKVIPKWHDIWTKIQIRVNSTKVIRVIQVESEEKLKELDGFSLWMYVGLLFKEKLNDTYINVDIFSKETCLKIETLDTDSKYNISVVRTLDPKLFVVTFLGLLLFFCGDLMSRSSIFFYSTGISIGILSSMLIVVYVLSRFVPKKSPIYLMILGGWSFSIYLTQLAFRNLQEICTLYWEYLLGYLVIVGCVSFAVCYKYGPLENERNINLLTWGLQIFGLLLLYISIQIRYIAIILIIIAICTKNLEYPVIWAYAIYRKLFTAPEKPSPPRLLTEEEYRIQGEIETRKQLEQLREYCRSPEFSTWKAVSRIQSPKRFADFVEGASHVIPNETSVHEQEYGLGGSFLENQLFEEEDEEDDNSLDDEDYPETPWPQNHLNFQDKTGHH</sequence>
<feature type="transmembrane region" description="Helical" evidence="9">
    <location>
        <begin position="151"/>
        <end position="168"/>
    </location>
</feature>
<feature type="transmembrane region" description="Helical" evidence="9">
    <location>
        <begin position="288"/>
        <end position="314"/>
    </location>
</feature>
<dbReference type="InterPro" id="IPR019358">
    <property type="entry name" value="NEMP_fam"/>
</dbReference>
<evidence type="ECO:0000256" key="7">
    <source>
        <dbReference type="ARBA" id="ARBA00023242"/>
    </source>
</evidence>
<keyword evidence="3 9" id="KW-0812">Transmembrane</keyword>
<dbReference type="CTD" id="23306"/>
<keyword evidence="7" id="KW-0539">Nucleus</keyword>
<evidence type="ECO:0000256" key="2">
    <source>
        <dbReference type="ARBA" id="ARBA00005748"/>
    </source>
</evidence>
<evidence type="ECO:0000256" key="10">
    <source>
        <dbReference type="SAM" id="SignalP"/>
    </source>
</evidence>
<accession>A0A6P9C5S2</accession>
<keyword evidence="11" id="KW-1185">Reference proteome</keyword>
<evidence type="ECO:0000256" key="9">
    <source>
        <dbReference type="SAM" id="Phobius"/>
    </source>
</evidence>
<feature type="transmembrane region" description="Helical" evidence="9">
    <location>
        <begin position="207"/>
        <end position="227"/>
    </location>
</feature>
<dbReference type="AlphaFoldDB" id="A0A6P9C5S2"/>
<feature type="transmembrane region" description="Helical" evidence="9">
    <location>
        <begin position="265"/>
        <end position="282"/>
    </location>
</feature>
<keyword evidence="6 9" id="KW-0472">Membrane</keyword>
<dbReference type="GeneID" id="117666536"/>
<feature type="region of interest" description="Disordered" evidence="8">
    <location>
        <begin position="408"/>
        <end position="443"/>
    </location>
</feature>
<dbReference type="InParanoid" id="A0A6P9C5S2"/>
<evidence type="ECO:0000313" key="11">
    <source>
        <dbReference type="Proteomes" id="UP001652622"/>
    </source>
</evidence>
<dbReference type="OMA" id="MAGCMKM"/>
<feature type="transmembrane region" description="Helical" evidence="9">
    <location>
        <begin position="233"/>
        <end position="253"/>
    </location>
</feature>
<evidence type="ECO:0000256" key="8">
    <source>
        <dbReference type="SAM" id="MobiDB-lite"/>
    </source>
</evidence>
<evidence type="ECO:0000256" key="4">
    <source>
        <dbReference type="ARBA" id="ARBA00022729"/>
    </source>
</evidence>
<reference evidence="12" key="1">
    <citation type="submission" date="2025-08" db="UniProtKB">
        <authorList>
            <consortium name="RefSeq"/>
        </authorList>
    </citation>
    <scope>IDENTIFICATION</scope>
    <source>
        <tissue evidence="12">Blood</tissue>
    </source>
</reference>
<dbReference type="KEGG" id="pgut:117666536"/>
<dbReference type="OrthoDB" id="509138at2759"/>
<gene>
    <name evidence="12" type="primary">NEMP1</name>
</gene>
<proteinExistence type="inferred from homology"/>
<evidence type="ECO:0000256" key="1">
    <source>
        <dbReference type="ARBA" id="ARBA00004575"/>
    </source>
</evidence>
<evidence type="ECO:0000256" key="3">
    <source>
        <dbReference type="ARBA" id="ARBA00022692"/>
    </source>
</evidence>
<dbReference type="Pfam" id="PF10225">
    <property type="entry name" value="NEMP"/>
    <property type="match status" value="1"/>
</dbReference>
<feature type="compositionally biased region" description="Acidic residues" evidence="8">
    <location>
        <begin position="408"/>
        <end position="425"/>
    </location>
</feature>
<feature type="compositionally biased region" description="Polar residues" evidence="8">
    <location>
        <begin position="429"/>
        <end position="443"/>
    </location>
</feature>
<feature type="chain" id="PRO_5028469617" evidence="10">
    <location>
        <begin position="36"/>
        <end position="443"/>
    </location>
</feature>
<name>A0A6P9C5S2_PANGU</name>
<evidence type="ECO:0000256" key="5">
    <source>
        <dbReference type="ARBA" id="ARBA00022989"/>
    </source>
</evidence>
<evidence type="ECO:0000313" key="12">
    <source>
        <dbReference type="RefSeq" id="XP_034275150.1"/>
    </source>
</evidence>